<protein>
    <submittedName>
        <fullName evidence="1">Uncharacterized protein</fullName>
    </submittedName>
</protein>
<accession>A0A645G6N6</accession>
<name>A0A645G6N6_9ZZZZ</name>
<proteinExistence type="predicted"/>
<organism evidence="1">
    <name type="scientific">bioreactor metagenome</name>
    <dbReference type="NCBI Taxonomy" id="1076179"/>
    <lineage>
        <taxon>unclassified sequences</taxon>
        <taxon>metagenomes</taxon>
        <taxon>ecological metagenomes</taxon>
    </lineage>
</organism>
<comment type="caution">
    <text evidence="1">The sequence shown here is derived from an EMBL/GenBank/DDBJ whole genome shotgun (WGS) entry which is preliminary data.</text>
</comment>
<sequence length="110" mass="11901">MANQRTELNISPLLTVAHLVAGMGVAAANFGRQDVFAIHALVLQREIRAGNQQAQHFGRKVQGGEIFGRAAVGLRVVEGDEFGPGPTFKLHDSDTPCLFTLRRGHDLRVG</sequence>
<gene>
    <name evidence="1" type="ORF">SDC9_169198</name>
</gene>
<dbReference type="EMBL" id="VSSQ01069890">
    <property type="protein sequence ID" value="MPN21816.1"/>
    <property type="molecule type" value="Genomic_DNA"/>
</dbReference>
<evidence type="ECO:0000313" key="1">
    <source>
        <dbReference type="EMBL" id="MPN21816.1"/>
    </source>
</evidence>
<reference evidence="1" key="1">
    <citation type="submission" date="2019-08" db="EMBL/GenBank/DDBJ databases">
        <authorList>
            <person name="Kucharzyk K."/>
            <person name="Murdoch R.W."/>
            <person name="Higgins S."/>
            <person name="Loffler F."/>
        </authorList>
    </citation>
    <scope>NUCLEOTIDE SEQUENCE</scope>
</reference>
<dbReference type="AlphaFoldDB" id="A0A645G6N6"/>